<sequence>MPLIKRGPGRRNSTESAGARGAGDDVYITDSRDAEPDPPRPRVHSYAPSRPESNYGQFLVPGNTNDPQWQSRFSQRFQSSSQGQERTQRYPPNSYPSQRIRYAATTGMGQNNSSRYRRESAGSYRRPTTTGDPSSSTYPLPGYSSNGYPTVSQSFSESNRYYDTAPPEPTRAPRPPPRPLTPPAEVPTPTPRTDPTIRRLETELAAFRAREEERRAKDERKRLEENIRQESEAVIQQMKQQLEKAEQEKEEQVEQARAQGKQDAQNRFYQERLAEQEKQQEREELRKQIEMDVRAELEAEREAEMAEREARERLSQEIQKTAMDSMLERLEEALALSKEKLLQDTEMDKDLLLAEVQTSITSHLRQSLVVSGPRQEHGHASSSRAESRSKSRPQSSLHHVECTSVADTSCVRPQSPSSQGDSETDDKEPPPPAPDVPRAACDSEEEEEDMTDHPGYSQGGWGFMQGSKSQRDSRIQDGRDMDSDYQAREKLPFMALVDRVADALMDRFGIRPKWRAPGHTTLDDTESGQRYRAMKRRSIDNDTYSDLSDEELPYGDESAVHGDVRDRRLEHEEPNHISHPHEPPHLYAQPIEGIRDTSRPSSGASLDPLPFSIADDPNMSVVDDVETQPDDTVQKLLEANNSIGRDTSSDSDVASIAGSDSTIFHEAPESLTDYSTVSNDYTKGSFDEDRFGSETSSMGDMKQLVKFNGDVVDE</sequence>
<proteinExistence type="predicted"/>
<accession>A0ACD3YVE9</accession>
<protein>
    <submittedName>
        <fullName evidence="1">Uncharacterized protein</fullName>
    </submittedName>
</protein>
<evidence type="ECO:0000313" key="2">
    <source>
        <dbReference type="Proteomes" id="UP000830768"/>
    </source>
</evidence>
<evidence type="ECO:0000313" key="1">
    <source>
        <dbReference type="EMBL" id="UPK92857.1"/>
    </source>
</evidence>
<gene>
    <name evidence="1" type="ORF">LCI18_003792</name>
</gene>
<reference evidence="1" key="1">
    <citation type="submission" date="2021-11" db="EMBL/GenBank/DDBJ databases">
        <title>Fusarium solani-melongenae Genome sequencing and assembly.</title>
        <authorList>
            <person name="Xie S."/>
            <person name="Huang L."/>
            <person name="Zhang X."/>
        </authorList>
    </citation>
    <scope>NUCLEOTIDE SEQUENCE</scope>
    <source>
        <strain evidence="1">CRI 24-3</strain>
    </source>
</reference>
<keyword evidence="2" id="KW-1185">Reference proteome</keyword>
<organism evidence="1 2">
    <name type="scientific">Fusarium solani subsp. cucurbitae</name>
    <name type="common">Neocosmosporum cucurbitae</name>
    <dbReference type="NCBI Taxonomy" id="2747967"/>
    <lineage>
        <taxon>Eukaryota</taxon>
        <taxon>Fungi</taxon>
        <taxon>Dikarya</taxon>
        <taxon>Ascomycota</taxon>
        <taxon>Pezizomycotina</taxon>
        <taxon>Sordariomycetes</taxon>
        <taxon>Hypocreomycetidae</taxon>
        <taxon>Hypocreales</taxon>
        <taxon>Nectriaceae</taxon>
        <taxon>Fusarium</taxon>
        <taxon>Fusarium solani species complex</taxon>
    </lineage>
</organism>
<dbReference type="EMBL" id="CP090032">
    <property type="protein sequence ID" value="UPK92857.1"/>
    <property type="molecule type" value="Genomic_DNA"/>
</dbReference>
<name>A0ACD3YVE9_FUSSC</name>
<dbReference type="Proteomes" id="UP000830768">
    <property type="component" value="Chromosome 3"/>
</dbReference>